<dbReference type="InterPro" id="IPR012967">
    <property type="entry name" value="COMT_dimerisation"/>
</dbReference>
<dbReference type="SUPFAM" id="SSF53335">
    <property type="entry name" value="S-adenosyl-L-methionine-dependent methyltransferases"/>
    <property type="match status" value="1"/>
</dbReference>
<dbReference type="AlphaFoldDB" id="A0A5M3Z5G4"/>
<dbReference type="Gene3D" id="1.10.10.10">
    <property type="entry name" value="Winged helix-like DNA-binding domain superfamily/Winged helix DNA-binding domain"/>
    <property type="match status" value="1"/>
</dbReference>
<comment type="caution">
    <text evidence="6">The sequence shown here is derived from an EMBL/GenBank/DDBJ whole genome shotgun (WGS) entry which is preliminary data.</text>
</comment>
<protein>
    <submittedName>
        <fullName evidence="6">S-adenosyl-L-methionine-dependent methyltransferase</fullName>
    </submittedName>
</protein>
<dbReference type="Pfam" id="PF00891">
    <property type="entry name" value="Methyltransf_2"/>
    <property type="match status" value="1"/>
</dbReference>
<feature type="domain" description="O-methyltransferase dimerisation" evidence="5">
    <location>
        <begin position="90"/>
        <end position="165"/>
    </location>
</feature>
<dbReference type="GO" id="GO:0044550">
    <property type="term" value="P:secondary metabolite biosynthetic process"/>
    <property type="evidence" value="ECO:0007669"/>
    <property type="project" value="UniProtKB-ARBA"/>
</dbReference>
<evidence type="ECO:0000259" key="5">
    <source>
        <dbReference type="Pfam" id="PF08100"/>
    </source>
</evidence>
<feature type="domain" description="O-methyltransferase C-terminal" evidence="4">
    <location>
        <begin position="203"/>
        <end position="415"/>
    </location>
</feature>
<evidence type="ECO:0000256" key="2">
    <source>
        <dbReference type="ARBA" id="ARBA00022679"/>
    </source>
</evidence>
<dbReference type="InterPro" id="IPR016461">
    <property type="entry name" value="COMT-like"/>
</dbReference>
<dbReference type="InterPro" id="IPR001077">
    <property type="entry name" value="COMT_C"/>
</dbReference>
<dbReference type="OrthoDB" id="1606438at2759"/>
<dbReference type="InterPro" id="IPR036390">
    <property type="entry name" value="WH_DNA-bd_sf"/>
</dbReference>
<evidence type="ECO:0000256" key="1">
    <source>
        <dbReference type="ARBA" id="ARBA00022603"/>
    </source>
</evidence>
<dbReference type="GO" id="GO:0032259">
    <property type="term" value="P:methylation"/>
    <property type="evidence" value="ECO:0007669"/>
    <property type="project" value="UniProtKB-KW"/>
</dbReference>
<proteinExistence type="predicted"/>
<sequence>MAPQLSAVNLDSTVSPLEELSSIITKNTSIVSQYLQANHLPQPSPEANGPVAVLPSNAPQDIQRARQQLIAASLEIFQLAIGPSEFLPHLATNFQYISCLTWLAHYDIFHLVPRDKNISYADLARAAGVPEQRLKSILRMSMTSSLFREHPNGTDVGHSAVSALLASDDDAYSYATYMCSKTAPMAMSMTEAHKRWGASTRTNETAYNVAFNTDLPLFDDLAQNKARMDEFARYMRSVRSSETVALKHLVSGVDWKKIPAGGMVVDVGGSTGGAAIALAQAYPHIRFTIQDLPENVETGEKAAAASLPADIASRLTFQAHDFTLPQPVRAADAYLLRMILHDWPDEQAMNILRNIVTAMDETKSRLFIMDTVLPRPGSVPISVERIARARDLTMIQSFNSKERELDEWKELITAADPRLQLIGVTQPLGSAMSILEIQLSEK</sequence>
<dbReference type="InterPro" id="IPR036388">
    <property type="entry name" value="WH-like_DNA-bd_sf"/>
</dbReference>
<keyword evidence="7" id="KW-1185">Reference proteome</keyword>
<keyword evidence="3" id="KW-0949">S-adenosyl-L-methionine</keyword>
<name>A0A5M3Z5G4_ASPTE</name>
<reference evidence="6 7" key="1">
    <citation type="submission" date="2020-01" db="EMBL/GenBank/DDBJ databases">
        <title>Aspergillus terreus IFO 6365 whole genome shotgun sequence.</title>
        <authorList>
            <person name="Kanamasa S."/>
            <person name="Takahashi H."/>
        </authorList>
    </citation>
    <scope>NUCLEOTIDE SEQUENCE [LARGE SCALE GENOMIC DNA]</scope>
    <source>
        <strain evidence="6 7">IFO 6365</strain>
    </source>
</reference>
<dbReference type="PROSITE" id="PS51683">
    <property type="entry name" value="SAM_OMT_II"/>
    <property type="match status" value="1"/>
</dbReference>
<keyword evidence="1 6" id="KW-0489">Methyltransferase</keyword>
<evidence type="ECO:0000259" key="4">
    <source>
        <dbReference type="Pfam" id="PF00891"/>
    </source>
</evidence>
<keyword evidence="2 6" id="KW-0808">Transferase</keyword>
<dbReference type="Proteomes" id="UP000452235">
    <property type="component" value="Unassembled WGS sequence"/>
</dbReference>
<dbReference type="Pfam" id="PF08100">
    <property type="entry name" value="Dimerisation"/>
    <property type="match status" value="1"/>
</dbReference>
<dbReference type="InterPro" id="IPR029063">
    <property type="entry name" value="SAM-dependent_MTases_sf"/>
</dbReference>
<dbReference type="PANTHER" id="PTHR43712">
    <property type="entry name" value="PUTATIVE (AFU_ORTHOLOGUE AFUA_4G14580)-RELATED"/>
    <property type="match status" value="1"/>
</dbReference>
<dbReference type="VEuPathDB" id="FungiDB:ATEG_06203"/>
<organism evidence="6 7">
    <name type="scientific">Aspergillus terreus</name>
    <dbReference type="NCBI Taxonomy" id="33178"/>
    <lineage>
        <taxon>Eukaryota</taxon>
        <taxon>Fungi</taxon>
        <taxon>Dikarya</taxon>
        <taxon>Ascomycota</taxon>
        <taxon>Pezizomycotina</taxon>
        <taxon>Eurotiomycetes</taxon>
        <taxon>Eurotiomycetidae</taxon>
        <taxon>Eurotiales</taxon>
        <taxon>Aspergillaceae</taxon>
        <taxon>Aspergillus</taxon>
        <taxon>Aspergillus subgen. Circumdati</taxon>
    </lineage>
</organism>
<accession>A0A5M3Z5G4</accession>
<gene>
    <name evidence="6" type="ORF">ATEIFO6365_0007058400</name>
</gene>
<dbReference type="GO" id="GO:0008171">
    <property type="term" value="F:O-methyltransferase activity"/>
    <property type="evidence" value="ECO:0007669"/>
    <property type="project" value="InterPro"/>
</dbReference>
<dbReference type="Gene3D" id="3.40.50.150">
    <property type="entry name" value="Vaccinia Virus protein VP39"/>
    <property type="match status" value="1"/>
</dbReference>
<evidence type="ECO:0000256" key="3">
    <source>
        <dbReference type="ARBA" id="ARBA00022691"/>
    </source>
</evidence>
<dbReference type="SUPFAM" id="SSF46785">
    <property type="entry name" value="Winged helix' DNA-binding domain"/>
    <property type="match status" value="1"/>
</dbReference>
<dbReference type="EMBL" id="BLJY01000007">
    <property type="protein sequence ID" value="GFF18035.1"/>
    <property type="molecule type" value="Genomic_DNA"/>
</dbReference>
<evidence type="ECO:0000313" key="7">
    <source>
        <dbReference type="Proteomes" id="UP000452235"/>
    </source>
</evidence>
<dbReference type="PANTHER" id="PTHR43712:SF19">
    <property type="entry name" value="DUAL O-METHYLTRANSFERASE_FAD-DEPENDENT MONOOXYGENASE ELCB"/>
    <property type="match status" value="1"/>
</dbReference>
<evidence type="ECO:0000313" key="6">
    <source>
        <dbReference type="EMBL" id="GFF18035.1"/>
    </source>
</evidence>